<accession>A0A7C3ECS1</accession>
<evidence type="ECO:0000313" key="2">
    <source>
        <dbReference type="EMBL" id="HFH28994.1"/>
    </source>
</evidence>
<comment type="caution">
    <text evidence="2">The sequence shown here is derived from an EMBL/GenBank/DDBJ whole genome shotgun (WGS) entry which is preliminary data.</text>
</comment>
<dbReference type="PANTHER" id="PTHR43312:SF1">
    <property type="entry name" value="NADP-DEPENDENT OXIDOREDUCTASE DOMAIN-CONTAINING PROTEIN"/>
    <property type="match status" value="1"/>
</dbReference>
<dbReference type="Pfam" id="PF00248">
    <property type="entry name" value="Aldo_ket_red"/>
    <property type="match status" value="1"/>
</dbReference>
<feature type="domain" description="NADP-dependent oxidoreductase" evidence="1">
    <location>
        <begin position="29"/>
        <end position="210"/>
    </location>
</feature>
<dbReference type="SUPFAM" id="SSF51430">
    <property type="entry name" value="NAD(P)-linked oxidoreductase"/>
    <property type="match status" value="1"/>
</dbReference>
<protein>
    <submittedName>
        <fullName evidence="2">Aldo/keto reductase</fullName>
    </submittedName>
</protein>
<dbReference type="EMBL" id="DSVL01000177">
    <property type="protein sequence ID" value="HFH28994.1"/>
    <property type="molecule type" value="Genomic_DNA"/>
</dbReference>
<dbReference type="CDD" id="cd19100">
    <property type="entry name" value="AKR_unchar"/>
    <property type="match status" value="1"/>
</dbReference>
<dbReference type="InterPro" id="IPR053135">
    <property type="entry name" value="AKR2_Oxidoreductase"/>
</dbReference>
<evidence type="ECO:0000259" key="1">
    <source>
        <dbReference type="Pfam" id="PF00248"/>
    </source>
</evidence>
<name>A0A7C3ECS1_9SPIR</name>
<proteinExistence type="predicted"/>
<reference evidence="2" key="1">
    <citation type="journal article" date="2020" name="mSystems">
        <title>Genome- and Community-Level Interaction Insights into Carbon Utilization and Element Cycling Functions of Hydrothermarchaeota in Hydrothermal Sediment.</title>
        <authorList>
            <person name="Zhou Z."/>
            <person name="Liu Y."/>
            <person name="Xu W."/>
            <person name="Pan J."/>
            <person name="Luo Z.H."/>
            <person name="Li M."/>
        </authorList>
    </citation>
    <scope>NUCLEOTIDE SEQUENCE [LARGE SCALE GENOMIC DNA]</scope>
    <source>
        <strain evidence="2">SpSt-503</strain>
    </source>
</reference>
<organism evidence="2">
    <name type="scientific">Gracilinema caldarium</name>
    <dbReference type="NCBI Taxonomy" id="215591"/>
    <lineage>
        <taxon>Bacteria</taxon>
        <taxon>Pseudomonadati</taxon>
        <taxon>Spirochaetota</taxon>
        <taxon>Spirochaetia</taxon>
        <taxon>Spirochaetales</taxon>
        <taxon>Breznakiellaceae</taxon>
        <taxon>Gracilinema</taxon>
    </lineage>
</organism>
<dbReference type="PANTHER" id="PTHR43312">
    <property type="entry name" value="D-THREO-ALDOSE 1-DEHYDROGENASE"/>
    <property type="match status" value="1"/>
</dbReference>
<sequence length="290" mass="32150">MKAHTQVPRRLYKDRDELSIIGFGGIVVCSVSQKEADRYVAEAIDLGINYFDVAPSYFEGEAEIKLGNALQPWRKGVFLACKTTRRDAAGARAELETSLKRAHTDHFDLYQFHAVTTLDEVSQILGPGGAAETFIKAKEAGLVRYLGFSAHSVEAALALLEQFPLDSVLFPLNVVSIKRGNFGLQILEKAKEKGVARLALKALAYTPWQEGETHTYSKAWYKPIEDPDLQDKALRYTLGLDITAAIPPGHYELYRRAVDIASRFSPLTPEEQNALDQAIAGLTPLFPIKE</sequence>
<dbReference type="AlphaFoldDB" id="A0A7C3ECS1"/>
<dbReference type="InterPro" id="IPR023210">
    <property type="entry name" value="NADP_OxRdtase_dom"/>
</dbReference>
<gene>
    <name evidence="2" type="ORF">ENS59_05720</name>
</gene>
<dbReference type="InterPro" id="IPR036812">
    <property type="entry name" value="NAD(P)_OxRdtase_dom_sf"/>
</dbReference>
<dbReference type="Gene3D" id="3.20.20.100">
    <property type="entry name" value="NADP-dependent oxidoreductase domain"/>
    <property type="match status" value="1"/>
</dbReference>